<protein>
    <submittedName>
        <fullName evidence="1">Uncharacterized protein</fullName>
    </submittedName>
</protein>
<name>F6GW19_VITVI</name>
<dbReference type="InParanoid" id="F6GW19"/>
<sequence>MDKWRWWGDGVEEFESFLEVVVRAEKANMVEKIDGFRVQGDAGRAEASEETGKNIPE</sequence>
<evidence type="ECO:0000313" key="1">
    <source>
        <dbReference type="EMBL" id="CCB44154.1"/>
    </source>
</evidence>
<gene>
    <name evidence="1" type="ordered locus">VIT_18s0089g00290</name>
</gene>
<accession>F6GW19</accession>
<dbReference type="AlphaFoldDB" id="F6GW19"/>
<proteinExistence type="predicted"/>
<evidence type="ECO:0000313" key="2">
    <source>
        <dbReference type="Proteomes" id="UP000009183"/>
    </source>
</evidence>
<keyword evidence="2" id="KW-1185">Reference proteome</keyword>
<organism evidence="1 2">
    <name type="scientific">Vitis vinifera</name>
    <name type="common">Grape</name>
    <dbReference type="NCBI Taxonomy" id="29760"/>
    <lineage>
        <taxon>Eukaryota</taxon>
        <taxon>Viridiplantae</taxon>
        <taxon>Streptophyta</taxon>
        <taxon>Embryophyta</taxon>
        <taxon>Tracheophyta</taxon>
        <taxon>Spermatophyta</taxon>
        <taxon>Magnoliopsida</taxon>
        <taxon>eudicotyledons</taxon>
        <taxon>Gunneridae</taxon>
        <taxon>Pentapetalae</taxon>
        <taxon>rosids</taxon>
        <taxon>Vitales</taxon>
        <taxon>Vitaceae</taxon>
        <taxon>Viteae</taxon>
        <taxon>Vitis</taxon>
    </lineage>
</organism>
<dbReference type="PaxDb" id="29760-VIT_18s0089g00290.t01"/>
<dbReference type="EMBL" id="FN594956">
    <property type="protein sequence ID" value="CCB44154.1"/>
    <property type="molecule type" value="Genomic_DNA"/>
</dbReference>
<dbReference type="Proteomes" id="UP000009183">
    <property type="component" value="Chromosome 18"/>
</dbReference>
<dbReference type="HOGENOM" id="CLU_203489_0_0_1"/>
<reference evidence="2" key="1">
    <citation type="journal article" date="2007" name="Nature">
        <title>The grapevine genome sequence suggests ancestral hexaploidization in major angiosperm phyla.</title>
        <authorList>
            <consortium name="The French-Italian Public Consortium for Grapevine Genome Characterization."/>
            <person name="Jaillon O."/>
            <person name="Aury J.-M."/>
            <person name="Noel B."/>
            <person name="Policriti A."/>
            <person name="Clepet C."/>
            <person name="Casagrande A."/>
            <person name="Choisne N."/>
            <person name="Aubourg S."/>
            <person name="Vitulo N."/>
            <person name="Jubin C."/>
            <person name="Vezzi A."/>
            <person name="Legeai F."/>
            <person name="Hugueney P."/>
            <person name="Dasilva C."/>
            <person name="Horner D."/>
            <person name="Mica E."/>
            <person name="Jublot D."/>
            <person name="Poulain J."/>
            <person name="Bruyere C."/>
            <person name="Billault A."/>
            <person name="Segurens B."/>
            <person name="Gouyvenoux M."/>
            <person name="Ugarte E."/>
            <person name="Cattonaro F."/>
            <person name="Anthouard V."/>
            <person name="Vico V."/>
            <person name="Del Fabbro C."/>
            <person name="Alaux M."/>
            <person name="Di Gaspero G."/>
            <person name="Dumas V."/>
            <person name="Felice N."/>
            <person name="Paillard S."/>
            <person name="Juman I."/>
            <person name="Moroldo M."/>
            <person name="Scalabrin S."/>
            <person name="Canaguier A."/>
            <person name="Le Clainche I."/>
            <person name="Malacrida G."/>
            <person name="Durand E."/>
            <person name="Pesole G."/>
            <person name="Laucou V."/>
            <person name="Chatelet P."/>
            <person name="Merdinoglu D."/>
            <person name="Delledonne M."/>
            <person name="Pezzotti M."/>
            <person name="Lecharny A."/>
            <person name="Scarpelli C."/>
            <person name="Artiguenave F."/>
            <person name="Pe M.E."/>
            <person name="Valle G."/>
            <person name="Morgante M."/>
            <person name="Caboche M."/>
            <person name="Adam-Blondon A.-F."/>
            <person name="Weissenbach J."/>
            <person name="Quetier F."/>
            <person name="Wincker P."/>
        </authorList>
    </citation>
    <scope>NUCLEOTIDE SEQUENCE [LARGE SCALE GENOMIC DNA]</scope>
    <source>
        <strain evidence="2">cv. Pinot noir / PN40024</strain>
    </source>
</reference>